<evidence type="ECO:0000313" key="3">
    <source>
        <dbReference type="Proteomes" id="UP000677913"/>
    </source>
</evidence>
<gene>
    <name evidence="2" type="ORF">KGA66_26720</name>
</gene>
<protein>
    <submittedName>
        <fullName evidence="2">Rhodanese-like domain-containing protein</fullName>
    </submittedName>
</protein>
<dbReference type="Gene3D" id="3.40.250.10">
    <property type="entry name" value="Rhodanese-like domain"/>
    <property type="match status" value="1"/>
</dbReference>
<dbReference type="SMART" id="SM00450">
    <property type="entry name" value="RHOD"/>
    <property type="match status" value="1"/>
</dbReference>
<evidence type="ECO:0000259" key="1">
    <source>
        <dbReference type="PROSITE" id="PS50206"/>
    </source>
</evidence>
<comment type="caution">
    <text evidence="2">The sequence shown here is derived from an EMBL/GenBank/DDBJ whole genome shotgun (WGS) entry which is preliminary data.</text>
</comment>
<organism evidence="2 3">
    <name type="scientific">Actinocrinis puniceicyclus</name>
    <dbReference type="NCBI Taxonomy" id="977794"/>
    <lineage>
        <taxon>Bacteria</taxon>
        <taxon>Bacillati</taxon>
        <taxon>Actinomycetota</taxon>
        <taxon>Actinomycetes</taxon>
        <taxon>Catenulisporales</taxon>
        <taxon>Actinospicaceae</taxon>
        <taxon>Actinocrinis</taxon>
    </lineage>
</organism>
<reference evidence="2" key="1">
    <citation type="submission" date="2021-04" db="EMBL/GenBank/DDBJ databases">
        <title>Genome based classification of Actinospica acidithermotolerans sp. nov., an actinobacterium isolated from an Indonesian hot spring.</title>
        <authorList>
            <person name="Kusuma A.B."/>
            <person name="Putra K.E."/>
            <person name="Nafisah S."/>
            <person name="Loh J."/>
            <person name="Nouioui I."/>
            <person name="Goodfellow M."/>
        </authorList>
    </citation>
    <scope>NUCLEOTIDE SEQUENCE</scope>
    <source>
        <strain evidence="2">DSM 45618</strain>
    </source>
</reference>
<dbReference type="CDD" id="cd00158">
    <property type="entry name" value="RHOD"/>
    <property type="match status" value="1"/>
</dbReference>
<dbReference type="EMBL" id="JAGSXH010000176">
    <property type="protein sequence ID" value="MBS2966659.1"/>
    <property type="molecule type" value="Genomic_DNA"/>
</dbReference>
<dbReference type="PANTHER" id="PTHR43031">
    <property type="entry name" value="FAD-DEPENDENT OXIDOREDUCTASE"/>
    <property type="match status" value="1"/>
</dbReference>
<dbReference type="Proteomes" id="UP000677913">
    <property type="component" value="Unassembled WGS sequence"/>
</dbReference>
<feature type="domain" description="Rhodanese" evidence="1">
    <location>
        <begin position="15"/>
        <end position="102"/>
    </location>
</feature>
<sequence>MIFNSPAPAVDVAALPADAYLIDVREADEWEAGHAPEAVHLPLSELVGREEEVPSDRDVYVICKVGGRSEQAVRYLNQAGRTTVNVSGGMLAWHAAGRALVSDNGGQPFVA</sequence>
<keyword evidence="3" id="KW-1185">Reference proteome</keyword>
<evidence type="ECO:0000313" key="2">
    <source>
        <dbReference type="EMBL" id="MBS2966659.1"/>
    </source>
</evidence>
<dbReference type="InterPro" id="IPR050229">
    <property type="entry name" value="GlpE_sulfurtransferase"/>
</dbReference>
<proteinExistence type="predicted"/>
<name>A0A8J7WV27_9ACTN</name>
<dbReference type="AlphaFoldDB" id="A0A8J7WV27"/>
<accession>A0A8J7WV27</accession>
<dbReference type="SUPFAM" id="SSF52821">
    <property type="entry name" value="Rhodanese/Cell cycle control phosphatase"/>
    <property type="match status" value="1"/>
</dbReference>
<dbReference type="InterPro" id="IPR001763">
    <property type="entry name" value="Rhodanese-like_dom"/>
</dbReference>
<dbReference type="Pfam" id="PF00581">
    <property type="entry name" value="Rhodanese"/>
    <property type="match status" value="1"/>
</dbReference>
<dbReference type="PROSITE" id="PS50206">
    <property type="entry name" value="RHODANESE_3"/>
    <property type="match status" value="1"/>
</dbReference>
<dbReference type="InterPro" id="IPR036873">
    <property type="entry name" value="Rhodanese-like_dom_sf"/>
</dbReference>
<dbReference type="PANTHER" id="PTHR43031:SF17">
    <property type="entry name" value="SULFURTRANSFERASE YTWF-RELATED"/>
    <property type="match status" value="1"/>
</dbReference>